<accession>A0ABT5G0D0</accession>
<dbReference type="Gene3D" id="3.50.50.60">
    <property type="entry name" value="FAD/NAD(P)-binding domain"/>
    <property type="match status" value="1"/>
</dbReference>
<dbReference type="PANTHER" id="PTHR42685:SF19">
    <property type="entry name" value="POSSIBLE OXIDOREDUCTASE"/>
    <property type="match status" value="1"/>
</dbReference>
<sequence length="342" mass="36592">MLDLLIVGGGPAGLATAIHAARAGLDVVVAEPRTTPVDKACGEGLMPGAVRALAELGITPPGHPLRGIRYVDAADARQRAEAGFRHGLGLGVRRTDLHAALARRVAELGVPVRPVKVDAVTVRQDTGSVGAAGLTARYLAAADGLHSPVRRHLGLDLPDPRPPRYGLRRHFTVAPWTDHVEVHWSTRAEAYVTPLAPELVSVAILTSERAPFDVQLADFPDLAARLATHTSSAVRGAGPLRQRVRGRVADRVLLVGDAAGYIDALTGEGISLALAGAAQLVRCVREDRPQDYERAWRRASLRHRLLTDTLVRLRVRPQLTRLIVPTAARLPFLFAGLVNGLT</sequence>
<name>A0ABT5G0D0_9ACTN</name>
<evidence type="ECO:0000313" key="2">
    <source>
        <dbReference type="EMBL" id="MDC2958180.1"/>
    </source>
</evidence>
<dbReference type="PRINTS" id="PR00420">
    <property type="entry name" value="RNGMNOXGNASE"/>
</dbReference>
<dbReference type="Proteomes" id="UP001221328">
    <property type="component" value="Unassembled WGS sequence"/>
</dbReference>
<dbReference type="EMBL" id="JAQOSK010000011">
    <property type="protein sequence ID" value="MDC2958180.1"/>
    <property type="molecule type" value="Genomic_DNA"/>
</dbReference>
<feature type="domain" description="FAD-binding" evidence="1">
    <location>
        <begin position="3"/>
        <end position="281"/>
    </location>
</feature>
<organism evidence="2 3">
    <name type="scientific">Streptomyces gilvifuscus</name>
    <dbReference type="NCBI Taxonomy" id="1550617"/>
    <lineage>
        <taxon>Bacteria</taxon>
        <taxon>Bacillati</taxon>
        <taxon>Actinomycetota</taxon>
        <taxon>Actinomycetes</taxon>
        <taxon>Kitasatosporales</taxon>
        <taxon>Streptomycetaceae</taxon>
        <taxon>Streptomyces</taxon>
    </lineage>
</organism>
<dbReference type="InterPro" id="IPR002938">
    <property type="entry name" value="FAD-bd"/>
</dbReference>
<comment type="caution">
    <text evidence="2">The sequence shown here is derived from an EMBL/GenBank/DDBJ whole genome shotgun (WGS) entry which is preliminary data.</text>
</comment>
<keyword evidence="3" id="KW-1185">Reference proteome</keyword>
<reference evidence="2 3" key="1">
    <citation type="journal article" date="2015" name="Int. J. Syst. Evol. Microbiol.">
        <title>Streptomyces gilvifuscus sp. nov., an actinomycete that produces antibacterial compounds isolated from soil.</title>
        <authorList>
            <person name="Nguyen T.M."/>
            <person name="Kim J."/>
        </authorList>
    </citation>
    <scope>NUCLEOTIDE SEQUENCE [LARGE SCALE GENOMIC DNA]</scope>
    <source>
        <strain evidence="2 3">T113</strain>
    </source>
</reference>
<evidence type="ECO:0000259" key="1">
    <source>
        <dbReference type="Pfam" id="PF01494"/>
    </source>
</evidence>
<evidence type="ECO:0000313" key="3">
    <source>
        <dbReference type="Proteomes" id="UP001221328"/>
    </source>
</evidence>
<gene>
    <name evidence="2" type="ORF">PO587_27425</name>
</gene>
<dbReference type="InterPro" id="IPR036188">
    <property type="entry name" value="FAD/NAD-bd_sf"/>
</dbReference>
<dbReference type="Pfam" id="PF01494">
    <property type="entry name" value="FAD_binding_3"/>
    <property type="match status" value="1"/>
</dbReference>
<dbReference type="SUPFAM" id="SSF51905">
    <property type="entry name" value="FAD/NAD(P)-binding domain"/>
    <property type="match status" value="1"/>
</dbReference>
<proteinExistence type="predicted"/>
<protein>
    <submittedName>
        <fullName evidence="2">NAD(P)/FAD-dependent oxidoreductase</fullName>
    </submittedName>
</protein>
<dbReference type="InterPro" id="IPR050407">
    <property type="entry name" value="Geranylgeranyl_reductase"/>
</dbReference>
<dbReference type="RefSeq" id="WP_200703560.1">
    <property type="nucleotide sequence ID" value="NZ_JAQOSK010000011.1"/>
</dbReference>
<dbReference type="PANTHER" id="PTHR42685">
    <property type="entry name" value="GERANYLGERANYL DIPHOSPHATE REDUCTASE"/>
    <property type="match status" value="1"/>
</dbReference>